<proteinExistence type="predicted"/>
<evidence type="ECO:0000256" key="5">
    <source>
        <dbReference type="ARBA" id="ARBA00023004"/>
    </source>
</evidence>
<keyword evidence="4" id="KW-0479">Metal-binding</keyword>
<sequence>MTSPPPSRRAVLRSSTVAAGGACALALAGCVPAVSAGPSQGSTPGTIPTTGTPVRVGKLSDVPVGSTAQGKANNVNIVIFRAAQDKVYAYSDVCTHAGCEVAPSGADFKCPCHGSVFKGADGTVITGPAKQALPRYAAAIDGEWITVSV</sequence>
<name>A0ABX0DCH6_9MICC</name>
<evidence type="ECO:0000313" key="13">
    <source>
        <dbReference type="Proteomes" id="UP000479226"/>
    </source>
</evidence>
<accession>A0ABX0DCH6</accession>
<evidence type="ECO:0000256" key="2">
    <source>
        <dbReference type="ARBA" id="ARBA00015816"/>
    </source>
</evidence>
<evidence type="ECO:0000256" key="3">
    <source>
        <dbReference type="ARBA" id="ARBA00022714"/>
    </source>
</evidence>
<dbReference type="InterPro" id="IPR005805">
    <property type="entry name" value="Rieske_Fe-S_prot_C"/>
</dbReference>
<dbReference type="Gene3D" id="2.102.10.10">
    <property type="entry name" value="Rieske [2Fe-2S] iron-sulphur domain"/>
    <property type="match status" value="1"/>
</dbReference>
<evidence type="ECO:0000256" key="6">
    <source>
        <dbReference type="ARBA" id="ARBA00023014"/>
    </source>
</evidence>
<evidence type="ECO:0000256" key="9">
    <source>
        <dbReference type="ARBA" id="ARBA00034078"/>
    </source>
</evidence>
<evidence type="ECO:0000256" key="1">
    <source>
        <dbReference type="ARBA" id="ARBA00002494"/>
    </source>
</evidence>
<evidence type="ECO:0000256" key="7">
    <source>
        <dbReference type="ARBA" id="ARBA00023157"/>
    </source>
</evidence>
<evidence type="ECO:0000313" key="12">
    <source>
        <dbReference type="EMBL" id="NGN84627.1"/>
    </source>
</evidence>
<dbReference type="InterPro" id="IPR036922">
    <property type="entry name" value="Rieske_2Fe-2S_sf"/>
</dbReference>
<dbReference type="EMBL" id="JAAKZI010000027">
    <property type="protein sequence ID" value="NGN84627.1"/>
    <property type="molecule type" value="Genomic_DNA"/>
</dbReference>
<comment type="cofactor">
    <cofactor evidence="9">
        <name>[2Fe-2S] cluster</name>
        <dbReference type="ChEBI" id="CHEBI:190135"/>
    </cofactor>
</comment>
<dbReference type="PANTHER" id="PTHR10134">
    <property type="entry name" value="CYTOCHROME B-C1 COMPLEX SUBUNIT RIESKE, MITOCHONDRIAL"/>
    <property type="match status" value="1"/>
</dbReference>
<evidence type="ECO:0000256" key="10">
    <source>
        <dbReference type="SAM" id="SignalP"/>
    </source>
</evidence>
<keyword evidence="10" id="KW-0732">Signal</keyword>
<dbReference type="Proteomes" id="UP000479226">
    <property type="component" value="Unassembled WGS sequence"/>
</dbReference>
<dbReference type="PRINTS" id="PR00162">
    <property type="entry name" value="RIESKE"/>
</dbReference>
<dbReference type="Pfam" id="PF00355">
    <property type="entry name" value="Rieske"/>
    <property type="match status" value="1"/>
</dbReference>
<dbReference type="InterPro" id="IPR014349">
    <property type="entry name" value="Rieske_Fe-S_prot"/>
</dbReference>
<dbReference type="CDD" id="cd03467">
    <property type="entry name" value="Rieske"/>
    <property type="match status" value="1"/>
</dbReference>
<comment type="caution">
    <text evidence="12">The sequence shown here is derived from an EMBL/GenBank/DDBJ whole genome shotgun (WGS) entry which is preliminary data.</text>
</comment>
<organism evidence="12 13">
    <name type="scientific">Arthrobacter silviterrae</name>
    <dbReference type="NCBI Taxonomy" id="2026658"/>
    <lineage>
        <taxon>Bacteria</taxon>
        <taxon>Bacillati</taxon>
        <taxon>Actinomycetota</taxon>
        <taxon>Actinomycetes</taxon>
        <taxon>Micrococcales</taxon>
        <taxon>Micrococcaceae</taxon>
        <taxon>Arthrobacter</taxon>
    </lineage>
</organism>
<evidence type="ECO:0000256" key="8">
    <source>
        <dbReference type="ARBA" id="ARBA00029586"/>
    </source>
</evidence>
<feature type="signal peptide" evidence="10">
    <location>
        <begin position="1"/>
        <end position="36"/>
    </location>
</feature>
<keyword evidence="13" id="KW-1185">Reference proteome</keyword>
<protein>
    <recommendedName>
        <fullName evidence="2">Cytochrome bc1 complex Rieske iron-sulfur subunit</fullName>
    </recommendedName>
    <alternativeName>
        <fullName evidence="8">Cytochrome bc1 reductase complex subunit QcrA</fullName>
    </alternativeName>
</protein>
<feature type="domain" description="Rieske" evidence="11">
    <location>
        <begin position="54"/>
        <end position="147"/>
    </location>
</feature>
<keyword evidence="7" id="KW-1015">Disulfide bond</keyword>
<dbReference type="InterPro" id="IPR017941">
    <property type="entry name" value="Rieske_2Fe-2S"/>
</dbReference>
<evidence type="ECO:0000259" key="11">
    <source>
        <dbReference type="PROSITE" id="PS51296"/>
    </source>
</evidence>
<feature type="chain" id="PRO_5045853494" description="Cytochrome bc1 complex Rieske iron-sulfur subunit" evidence="10">
    <location>
        <begin position="37"/>
        <end position="149"/>
    </location>
</feature>
<reference evidence="12 13" key="1">
    <citation type="submission" date="2020-02" db="EMBL/GenBank/DDBJ databases">
        <title>Genome sequence of the type strain DSM 27180 of Arthrobacter silviterrae.</title>
        <authorList>
            <person name="Gao J."/>
            <person name="Sun J."/>
        </authorList>
    </citation>
    <scope>NUCLEOTIDE SEQUENCE [LARGE SCALE GENOMIC DNA]</scope>
    <source>
        <strain evidence="12 13">DSM 27180</strain>
    </source>
</reference>
<dbReference type="PROSITE" id="PS51318">
    <property type="entry name" value="TAT"/>
    <property type="match status" value="1"/>
</dbReference>
<keyword evidence="3" id="KW-0001">2Fe-2S</keyword>
<dbReference type="SUPFAM" id="SSF50022">
    <property type="entry name" value="ISP domain"/>
    <property type="match status" value="1"/>
</dbReference>
<comment type="function">
    <text evidence="1">Iron-sulfur subunit of the cytochrome bc1 complex, an essential component of the respiratory electron transport chain required for ATP synthesis. The bc1 complex catalyzes the oxidation of menaquinol and the reduction of cytochrome c in the respiratory chain. The bc1 complex operates through a Q-cycle mechanism that couples electron transfer to generation of the proton gradient that drives ATP synthesis.</text>
</comment>
<dbReference type="InterPro" id="IPR006311">
    <property type="entry name" value="TAT_signal"/>
</dbReference>
<evidence type="ECO:0000256" key="4">
    <source>
        <dbReference type="ARBA" id="ARBA00022723"/>
    </source>
</evidence>
<dbReference type="PROSITE" id="PS51296">
    <property type="entry name" value="RIESKE"/>
    <property type="match status" value="1"/>
</dbReference>
<keyword evidence="5" id="KW-0408">Iron</keyword>
<gene>
    <name evidence="12" type="ORF">G6N77_14335</name>
</gene>
<keyword evidence="6" id="KW-0411">Iron-sulfur</keyword>
<dbReference type="RefSeq" id="WP_165182853.1">
    <property type="nucleotide sequence ID" value="NZ_JAAKZI010000027.1"/>
</dbReference>